<keyword evidence="4" id="KW-1185">Reference proteome</keyword>
<evidence type="ECO:0000313" key="3">
    <source>
        <dbReference type="EMBL" id="CAK0828017.1"/>
    </source>
</evidence>
<proteinExistence type="predicted"/>
<dbReference type="Proteomes" id="UP001189429">
    <property type="component" value="Unassembled WGS sequence"/>
</dbReference>
<feature type="region of interest" description="Disordered" evidence="2">
    <location>
        <begin position="1"/>
        <end position="48"/>
    </location>
</feature>
<protein>
    <submittedName>
        <fullName evidence="3">Uncharacterized protein</fullName>
    </submittedName>
</protein>
<accession>A0ABN9S810</accession>
<organism evidence="3 4">
    <name type="scientific">Prorocentrum cordatum</name>
    <dbReference type="NCBI Taxonomy" id="2364126"/>
    <lineage>
        <taxon>Eukaryota</taxon>
        <taxon>Sar</taxon>
        <taxon>Alveolata</taxon>
        <taxon>Dinophyceae</taxon>
        <taxon>Prorocentrales</taxon>
        <taxon>Prorocentraceae</taxon>
        <taxon>Prorocentrum</taxon>
    </lineage>
</organism>
<feature type="compositionally biased region" description="Gly residues" evidence="2">
    <location>
        <begin position="21"/>
        <end position="38"/>
    </location>
</feature>
<feature type="coiled-coil region" evidence="1">
    <location>
        <begin position="113"/>
        <end position="161"/>
    </location>
</feature>
<comment type="caution">
    <text evidence="3">The sequence shown here is derived from an EMBL/GenBank/DDBJ whole genome shotgun (WGS) entry which is preliminary data.</text>
</comment>
<evidence type="ECO:0000256" key="1">
    <source>
        <dbReference type="SAM" id="Coils"/>
    </source>
</evidence>
<feature type="region of interest" description="Disordered" evidence="2">
    <location>
        <begin position="278"/>
        <end position="299"/>
    </location>
</feature>
<dbReference type="EMBL" id="CAUYUJ010009913">
    <property type="protein sequence ID" value="CAK0828017.1"/>
    <property type="molecule type" value="Genomic_DNA"/>
</dbReference>
<evidence type="ECO:0000256" key="2">
    <source>
        <dbReference type="SAM" id="MobiDB-lite"/>
    </source>
</evidence>
<evidence type="ECO:0000313" key="4">
    <source>
        <dbReference type="Proteomes" id="UP001189429"/>
    </source>
</evidence>
<feature type="compositionally biased region" description="Basic and acidic residues" evidence="2">
    <location>
        <begin position="1"/>
        <end position="10"/>
    </location>
</feature>
<reference evidence="3" key="1">
    <citation type="submission" date="2023-10" db="EMBL/GenBank/DDBJ databases">
        <authorList>
            <person name="Chen Y."/>
            <person name="Shah S."/>
            <person name="Dougan E. K."/>
            <person name="Thang M."/>
            <person name="Chan C."/>
        </authorList>
    </citation>
    <scope>NUCLEOTIDE SEQUENCE [LARGE SCALE GENOMIC DNA]</scope>
</reference>
<sequence>MEKRIMEKVVAKSSPPAGVAANGGGGGGSAQAGGGGGDAQAAPPSDDDKLRVRVQHLEESLQALRKCDGVPASAIETVEGELKAARAAVQSKKPVLSRATTLGHKLADKQKKCEALDKSIAEQNKVVEEAQRALAELNDRQRSLRVDIDALKIELQAAMQQVAPSAPEQQVEVDLELDPSVLEGPEADGVKTMLASPEFAKFRQLYAAKDGSVNLYDGGRSSGTAVEKGLAARMGGHTWNPITGDGRQEIYFTQTRNPDHPFFLGDQRRKVPVDGRDLVGKSLRGPAPHPREVAGPQRRREVQLAQMENASSYQGFQQRCGQMFPPSPAKRYSIEPRLYALETEKLNPKSSPKQEWIRRRGERMGHSVSCPSVDLRDPAGSLDAAVRVDPRRRAGQLQSESDSCLPRASAGCSLGTDSTGVGRQYAAKQGYLSVHRVENGDFSVSKRNNHYSGEDGATKCDPFYQRPAVSATNNSVKYNIISKQRSWFKY</sequence>
<keyword evidence="1" id="KW-0175">Coiled coil</keyword>
<name>A0ABN9S810_9DINO</name>
<gene>
    <name evidence="3" type="ORF">PCOR1329_LOCUS27385</name>
</gene>